<keyword evidence="15" id="KW-0464">Manganese</keyword>
<dbReference type="PANTHER" id="PTHR15362:SF4">
    <property type="entry name" value="CDP-DIACYLGLYCEROL--INOSITOL 3-PHOSPHATIDYLTRANSFERASE"/>
    <property type="match status" value="1"/>
</dbReference>
<evidence type="ECO:0000256" key="17">
    <source>
        <dbReference type="ARBA" id="ARBA00070582"/>
    </source>
</evidence>
<evidence type="ECO:0000256" key="20">
    <source>
        <dbReference type="SAM" id="Phobius"/>
    </source>
</evidence>
<evidence type="ECO:0000256" key="19">
    <source>
        <dbReference type="RuleBase" id="RU003750"/>
    </source>
</evidence>
<dbReference type="PANTHER" id="PTHR15362">
    <property type="entry name" value="PHOSPHATIDYLINOSITOL SYNTHASE"/>
    <property type="match status" value="1"/>
</dbReference>
<feature type="transmembrane region" description="Helical" evidence="20">
    <location>
        <begin position="139"/>
        <end position="160"/>
    </location>
</feature>
<gene>
    <name evidence="22" type="primary">LOC106171426</name>
</gene>
<keyword evidence="10" id="KW-0460">Magnesium</keyword>
<evidence type="ECO:0000256" key="5">
    <source>
        <dbReference type="ARBA" id="ARBA00013212"/>
    </source>
</evidence>
<evidence type="ECO:0000256" key="8">
    <source>
        <dbReference type="ARBA" id="ARBA00022692"/>
    </source>
</evidence>
<evidence type="ECO:0000256" key="1">
    <source>
        <dbReference type="ARBA" id="ARBA00001936"/>
    </source>
</evidence>
<sequence>MMAENIFLFVPNLIGYARILLAFASFYFMPFDHVTAITCYMLSSGLDAIDGHAARYLGQGTKFGAMLDMLTDRCGTMCLIIVLCQFYPKYTIVLMFNLCVDIVSHWMHTWVSAMKGSSSHKVIDLEGNPILKHYYTNRIILFLMCAGNELFFGTLYLIHFTAGPKLPIISLSLWTSLCVLCAPVAVMKTVISLVQLYAASLNVAAIDVTEREEAKKKST</sequence>
<dbReference type="InterPro" id="IPR000462">
    <property type="entry name" value="CDP-OH_P_trans"/>
</dbReference>
<dbReference type="GO" id="GO:0006661">
    <property type="term" value="P:phosphatidylinositol biosynthetic process"/>
    <property type="evidence" value="ECO:0007669"/>
    <property type="project" value="TreeGrafter"/>
</dbReference>
<evidence type="ECO:0000256" key="9">
    <source>
        <dbReference type="ARBA" id="ARBA00022723"/>
    </source>
</evidence>
<dbReference type="GO" id="GO:0046872">
    <property type="term" value="F:metal ion binding"/>
    <property type="evidence" value="ECO:0007669"/>
    <property type="project" value="UniProtKB-KW"/>
</dbReference>
<dbReference type="InParanoid" id="A0A1S3JA34"/>
<dbReference type="GO" id="GO:0003881">
    <property type="term" value="F:CDP-diacylglycerol-inositol 3-phosphatidyltransferase activity"/>
    <property type="evidence" value="ECO:0007669"/>
    <property type="project" value="UniProtKB-UniRule"/>
</dbReference>
<evidence type="ECO:0000256" key="3">
    <source>
        <dbReference type="ARBA" id="ARBA00004141"/>
    </source>
</evidence>
<keyword evidence="21" id="KW-1185">Reference proteome</keyword>
<evidence type="ECO:0000313" key="21">
    <source>
        <dbReference type="Proteomes" id="UP000085678"/>
    </source>
</evidence>
<keyword evidence="9" id="KW-0479">Metal-binding</keyword>
<name>A0A1S3JA34_LINAN</name>
<evidence type="ECO:0000256" key="14">
    <source>
        <dbReference type="ARBA" id="ARBA00023209"/>
    </source>
</evidence>
<dbReference type="InterPro" id="IPR043130">
    <property type="entry name" value="CDP-OH_PTrfase_TM_dom"/>
</dbReference>
<comment type="cofactor">
    <cofactor evidence="2">
        <name>Mg(2+)</name>
        <dbReference type="ChEBI" id="CHEBI:18420"/>
    </cofactor>
</comment>
<evidence type="ECO:0000256" key="7">
    <source>
        <dbReference type="ARBA" id="ARBA00022679"/>
    </source>
</evidence>
<evidence type="ECO:0000256" key="2">
    <source>
        <dbReference type="ARBA" id="ARBA00001946"/>
    </source>
</evidence>
<comment type="cofactor">
    <cofactor evidence="1">
        <name>Mn(2+)</name>
        <dbReference type="ChEBI" id="CHEBI:29035"/>
    </cofactor>
</comment>
<comment type="similarity">
    <text evidence="4 18 19">Belongs to the CDP-alcohol phosphatidyltransferase class-I family.</text>
</comment>
<keyword evidence="13 18" id="KW-0472">Membrane</keyword>
<evidence type="ECO:0000256" key="6">
    <source>
        <dbReference type="ARBA" id="ARBA00022516"/>
    </source>
</evidence>
<dbReference type="GO" id="GO:0005794">
    <property type="term" value="C:Golgi apparatus"/>
    <property type="evidence" value="ECO:0007669"/>
    <property type="project" value="TreeGrafter"/>
</dbReference>
<feature type="transmembrane region" description="Helical" evidence="20">
    <location>
        <begin position="6"/>
        <end position="28"/>
    </location>
</feature>
<evidence type="ECO:0000313" key="22">
    <source>
        <dbReference type="RefSeq" id="XP_013407265.1"/>
    </source>
</evidence>
<dbReference type="Pfam" id="PF01066">
    <property type="entry name" value="CDP-OH_P_transf"/>
    <property type="match status" value="1"/>
</dbReference>
<dbReference type="EC" id="2.7.8.11" evidence="5 18"/>
<keyword evidence="12 18" id="KW-0443">Lipid metabolism</keyword>
<proteinExistence type="inferred from homology"/>
<dbReference type="OMA" id="AQTYSEN"/>
<dbReference type="PROSITE" id="PS00379">
    <property type="entry name" value="CDP_ALCOHOL_P_TRANSF"/>
    <property type="match status" value="1"/>
</dbReference>
<dbReference type="Gene3D" id="1.20.120.1760">
    <property type="match status" value="1"/>
</dbReference>
<evidence type="ECO:0000256" key="10">
    <source>
        <dbReference type="ARBA" id="ARBA00022842"/>
    </source>
</evidence>
<evidence type="ECO:0000256" key="11">
    <source>
        <dbReference type="ARBA" id="ARBA00022989"/>
    </source>
</evidence>
<dbReference type="PIRSF" id="PIRSF000848">
    <property type="entry name" value="CDP_diag_ino_3_P"/>
    <property type="match status" value="1"/>
</dbReference>
<dbReference type="FunCoup" id="A0A1S3JA34">
    <property type="interactions" value="1964"/>
</dbReference>
<dbReference type="STRING" id="7574.A0A1S3JA34"/>
<comment type="catalytic activity">
    <reaction evidence="18">
        <text>a CDP-1,2-diacyl-sn-glycerol + myo-inositol = a 1,2-diacyl-sn-glycero-3-phospho-(1D-myo-inositol) + CMP + H(+)</text>
        <dbReference type="Rhea" id="RHEA:11580"/>
        <dbReference type="ChEBI" id="CHEBI:15378"/>
        <dbReference type="ChEBI" id="CHEBI:17268"/>
        <dbReference type="ChEBI" id="CHEBI:57880"/>
        <dbReference type="ChEBI" id="CHEBI:58332"/>
        <dbReference type="ChEBI" id="CHEBI:60377"/>
        <dbReference type="EC" id="2.7.8.11"/>
    </reaction>
</comment>
<keyword evidence="16 18" id="KW-1208">Phospholipid metabolism</keyword>
<keyword evidence="14 18" id="KW-0594">Phospholipid biosynthesis</keyword>
<evidence type="ECO:0000256" key="12">
    <source>
        <dbReference type="ARBA" id="ARBA00023098"/>
    </source>
</evidence>
<protein>
    <recommendedName>
        <fullName evidence="17 18">CDP-diacylglycerol--inositol 3-phosphatidyltransferase</fullName>
        <ecNumber evidence="5 18">2.7.8.11</ecNumber>
    </recommendedName>
</protein>
<evidence type="ECO:0000256" key="18">
    <source>
        <dbReference type="PIRNR" id="PIRNR000848"/>
    </source>
</evidence>
<dbReference type="KEGG" id="lak:106171426"/>
<keyword evidence="8 20" id="KW-0812">Transmembrane</keyword>
<organism evidence="21 22">
    <name type="scientific">Lingula anatina</name>
    <name type="common">Brachiopod</name>
    <name type="synonym">Lingula unguis</name>
    <dbReference type="NCBI Taxonomy" id="7574"/>
    <lineage>
        <taxon>Eukaryota</taxon>
        <taxon>Metazoa</taxon>
        <taxon>Spiralia</taxon>
        <taxon>Lophotrochozoa</taxon>
        <taxon>Brachiopoda</taxon>
        <taxon>Linguliformea</taxon>
        <taxon>Lingulata</taxon>
        <taxon>Lingulida</taxon>
        <taxon>Linguloidea</taxon>
        <taxon>Lingulidae</taxon>
        <taxon>Lingula</taxon>
    </lineage>
</organism>
<comment type="subcellular location">
    <subcellularLocation>
        <location evidence="3">Membrane</location>
        <topology evidence="3">Multi-pass membrane protein</topology>
    </subcellularLocation>
</comment>
<evidence type="ECO:0000256" key="13">
    <source>
        <dbReference type="ARBA" id="ARBA00023136"/>
    </source>
</evidence>
<dbReference type="OrthoDB" id="10251079at2759"/>
<dbReference type="InterPro" id="IPR014387">
    <property type="entry name" value="CDP_diag_ino_3_P_euk"/>
</dbReference>
<evidence type="ECO:0000256" key="4">
    <source>
        <dbReference type="ARBA" id="ARBA00010441"/>
    </source>
</evidence>
<dbReference type="Proteomes" id="UP000085678">
    <property type="component" value="Unplaced"/>
</dbReference>
<keyword evidence="11 20" id="KW-1133">Transmembrane helix</keyword>
<dbReference type="InterPro" id="IPR048254">
    <property type="entry name" value="CDP_ALCOHOL_P_TRANSF_CS"/>
</dbReference>
<dbReference type="GeneID" id="106171426"/>
<keyword evidence="7 18" id="KW-0808">Transferase</keyword>
<dbReference type="FunFam" id="1.20.120.1760:FF:000003">
    <property type="entry name" value="CDP-diacylglycerol--inositol 3-phosphatidyltransferase"/>
    <property type="match status" value="1"/>
</dbReference>
<dbReference type="RefSeq" id="XP_013407265.1">
    <property type="nucleotide sequence ID" value="XM_013551811.2"/>
</dbReference>
<evidence type="ECO:0000256" key="16">
    <source>
        <dbReference type="ARBA" id="ARBA00023264"/>
    </source>
</evidence>
<accession>A0A1S3JA34</accession>
<reference evidence="22" key="1">
    <citation type="submission" date="2025-08" db="UniProtKB">
        <authorList>
            <consortium name="RefSeq"/>
        </authorList>
    </citation>
    <scope>IDENTIFICATION</scope>
    <source>
        <tissue evidence="22">Gonads</tissue>
    </source>
</reference>
<dbReference type="AlphaFoldDB" id="A0A1S3JA34"/>
<dbReference type="GO" id="GO:0016020">
    <property type="term" value="C:membrane"/>
    <property type="evidence" value="ECO:0007669"/>
    <property type="project" value="UniProtKB-SubCell"/>
</dbReference>
<evidence type="ECO:0000256" key="15">
    <source>
        <dbReference type="ARBA" id="ARBA00023211"/>
    </source>
</evidence>
<feature type="transmembrane region" description="Helical" evidence="20">
    <location>
        <begin position="166"/>
        <end position="186"/>
    </location>
</feature>
<keyword evidence="6 18" id="KW-0444">Lipid biosynthesis</keyword>